<dbReference type="EnsemblPlants" id="HORVU.MOREX.r3.6HG0560470.1">
    <property type="protein sequence ID" value="HORVU.MOREX.r3.6HG0560470.1.CDS1"/>
    <property type="gene ID" value="HORVU.MOREX.r3.6HG0560470"/>
</dbReference>
<feature type="compositionally biased region" description="Low complexity" evidence="2">
    <location>
        <begin position="24"/>
        <end position="36"/>
    </location>
</feature>
<dbReference type="SMR" id="A0A8I6YS63"/>
<proteinExistence type="predicted"/>
<organism evidence="3 4">
    <name type="scientific">Hordeum vulgare subsp. vulgare</name>
    <name type="common">Domesticated barley</name>
    <dbReference type="NCBI Taxonomy" id="112509"/>
    <lineage>
        <taxon>Eukaryota</taxon>
        <taxon>Viridiplantae</taxon>
        <taxon>Streptophyta</taxon>
        <taxon>Embryophyta</taxon>
        <taxon>Tracheophyta</taxon>
        <taxon>Spermatophyta</taxon>
        <taxon>Magnoliopsida</taxon>
        <taxon>Liliopsida</taxon>
        <taxon>Poales</taxon>
        <taxon>Poaceae</taxon>
        <taxon>BOP clade</taxon>
        <taxon>Pooideae</taxon>
        <taxon>Triticodae</taxon>
        <taxon>Triticeae</taxon>
        <taxon>Hordeinae</taxon>
        <taxon>Hordeum</taxon>
    </lineage>
</organism>
<evidence type="ECO:0000256" key="1">
    <source>
        <dbReference type="SAM" id="Coils"/>
    </source>
</evidence>
<evidence type="ECO:0000313" key="4">
    <source>
        <dbReference type="Proteomes" id="UP000011116"/>
    </source>
</evidence>
<keyword evidence="1" id="KW-0175">Coiled coil</keyword>
<reference evidence="3" key="2">
    <citation type="submission" date="2020-10" db="EMBL/GenBank/DDBJ databases">
        <authorList>
            <person name="Scholz U."/>
            <person name="Mascher M."/>
            <person name="Fiebig A."/>
        </authorList>
    </citation>
    <scope>NUCLEOTIDE SEQUENCE [LARGE SCALE GENOMIC DNA]</scope>
    <source>
        <strain evidence="3">cv. Morex</strain>
    </source>
</reference>
<reference evidence="4" key="1">
    <citation type="journal article" date="2012" name="Nature">
        <title>A physical, genetic and functional sequence assembly of the barley genome.</title>
        <authorList>
            <consortium name="The International Barley Genome Sequencing Consortium"/>
            <person name="Mayer K.F."/>
            <person name="Waugh R."/>
            <person name="Brown J.W."/>
            <person name="Schulman A."/>
            <person name="Langridge P."/>
            <person name="Platzer M."/>
            <person name="Fincher G.B."/>
            <person name="Muehlbauer G.J."/>
            <person name="Sato K."/>
            <person name="Close T.J."/>
            <person name="Wise R.P."/>
            <person name="Stein N."/>
        </authorList>
    </citation>
    <scope>NUCLEOTIDE SEQUENCE [LARGE SCALE GENOMIC DNA]</scope>
    <source>
        <strain evidence="4">cv. Morex</strain>
    </source>
</reference>
<protein>
    <submittedName>
        <fullName evidence="3">Uncharacterized protein</fullName>
    </submittedName>
</protein>
<evidence type="ECO:0000313" key="3">
    <source>
        <dbReference type="EnsemblPlants" id="HORVU.MOREX.r3.6HG0560470.1.CDS1"/>
    </source>
</evidence>
<feature type="coiled-coil region" evidence="1">
    <location>
        <begin position="87"/>
        <end position="114"/>
    </location>
</feature>
<accession>A0A8I6YS63</accession>
<dbReference type="Proteomes" id="UP000011116">
    <property type="component" value="Chromosome 6H"/>
</dbReference>
<sequence length="150" mass="17093">MAPSLLRRETEEYDRARGRLFSGSSFEASSSRSSSSLPPVKRELEELPSVKMEPEAEAVPERRAGAVVGPEDFLRPADADSLLPVLLARSARELEEYQQRRRREEEIRTVLYEQGVASVIAFGHKVKEWRREATAQKRIYVELSSDEDDD</sequence>
<name>A0A8I6YS63_HORVV</name>
<dbReference type="AlphaFoldDB" id="A0A8I6YS63"/>
<keyword evidence="4" id="KW-1185">Reference proteome</keyword>
<reference evidence="3" key="3">
    <citation type="submission" date="2022-01" db="UniProtKB">
        <authorList>
            <consortium name="EnsemblPlants"/>
        </authorList>
    </citation>
    <scope>IDENTIFICATION</scope>
    <source>
        <strain evidence="3">subsp. vulgare</strain>
    </source>
</reference>
<dbReference type="Gramene" id="HORVU.MOREX.r3.6HG0560470.1">
    <property type="protein sequence ID" value="HORVU.MOREX.r3.6HG0560470.1.CDS1"/>
    <property type="gene ID" value="HORVU.MOREX.r3.6HG0560470"/>
</dbReference>
<feature type="region of interest" description="Disordered" evidence="2">
    <location>
        <begin position="24"/>
        <end position="64"/>
    </location>
</feature>
<evidence type="ECO:0000256" key="2">
    <source>
        <dbReference type="SAM" id="MobiDB-lite"/>
    </source>
</evidence>